<name>A0A193LEE8_9GAMM</name>
<dbReference type="KEGG" id="woc:BA177_06125"/>
<keyword evidence="3" id="KW-1185">Reference proteome</keyword>
<evidence type="ECO:0000313" key="3">
    <source>
        <dbReference type="Proteomes" id="UP000092695"/>
    </source>
</evidence>
<dbReference type="AlphaFoldDB" id="A0A193LEE8"/>
<dbReference type="EMBL" id="CP016268">
    <property type="protein sequence ID" value="ANO50838.1"/>
    <property type="molecule type" value="Genomic_DNA"/>
</dbReference>
<accession>A0A193LEE8</accession>
<organism evidence="2 3">
    <name type="scientific">Woeseia oceani</name>
    <dbReference type="NCBI Taxonomy" id="1548547"/>
    <lineage>
        <taxon>Bacteria</taxon>
        <taxon>Pseudomonadati</taxon>
        <taxon>Pseudomonadota</taxon>
        <taxon>Gammaproteobacteria</taxon>
        <taxon>Woeseiales</taxon>
        <taxon>Woeseiaceae</taxon>
        <taxon>Woeseia</taxon>
    </lineage>
</organism>
<protein>
    <submittedName>
        <fullName evidence="2">Uncharacterized protein</fullName>
    </submittedName>
</protein>
<evidence type="ECO:0000313" key="2">
    <source>
        <dbReference type="EMBL" id="ANO50838.1"/>
    </source>
</evidence>
<reference evidence="2 3" key="1">
    <citation type="submission" date="2016-06" db="EMBL/GenBank/DDBJ databases">
        <title>Complete genome sequence of a deep-branching marine Gamma Proteobacterium Woeseia oceani type strain XK5.</title>
        <authorList>
            <person name="Mu D."/>
            <person name="Du Z."/>
        </authorList>
    </citation>
    <scope>NUCLEOTIDE SEQUENCE [LARGE SCALE GENOMIC DNA]</scope>
    <source>
        <strain evidence="2 3">XK5</strain>
    </source>
</reference>
<sequence length="100" mass="11353">MSKKGVIASLEKWPIIWRVTAPAAGSYDKDMVFCESDSREEALTEYRALRRAGWPVRVEQVRCGPLPKTYVNELKKIRERNAQNPGTTMREVPGGWTESA</sequence>
<gene>
    <name evidence="2" type="ORF">BA177_06125</name>
</gene>
<evidence type="ECO:0000256" key="1">
    <source>
        <dbReference type="SAM" id="MobiDB-lite"/>
    </source>
</evidence>
<dbReference type="Proteomes" id="UP000092695">
    <property type="component" value="Chromosome"/>
</dbReference>
<feature type="region of interest" description="Disordered" evidence="1">
    <location>
        <begin position="81"/>
        <end position="100"/>
    </location>
</feature>
<proteinExistence type="predicted"/>